<feature type="active site" description="Nucleophile" evidence="5">
    <location>
        <position position="13"/>
    </location>
</feature>
<dbReference type="RefSeq" id="WP_144333434.1">
    <property type="nucleotide sequence ID" value="NZ_VLPL01000005.1"/>
</dbReference>
<dbReference type="PRINTS" id="PR00719">
    <property type="entry name" value="LMWPTPASE"/>
</dbReference>
<feature type="domain" description="Phosphotyrosine protein phosphatase I" evidence="6">
    <location>
        <begin position="1"/>
        <end position="149"/>
    </location>
</feature>
<feature type="active site" description="Proton donor" evidence="5">
    <location>
        <position position="123"/>
    </location>
</feature>
<evidence type="ECO:0000256" key="2">
    <source>
        <dbReference type="ARBA" id="ARBA00013064"/>
    </source>
</evidence>
<feature type="active site" description="Nucleophile" evidence="5">
    <location>
        <position position="7"/>
    </location>
</feature>
<reference evidence="7 8" key="1">
    <citation type="submission" date="2019-07" db="EMBL/GenBank/DDBJ databases">
        <authorList>
            <person name="Huq M.A."/>
        </authorList>
    </citation>
    <scope>NUCLEOTIDE SEQUENCE [LARGE SCALE GENOMIC DNA]</scope>
    <source>
        <strain evidence="7 8">MAH-3</strain>
    </source>
</reference>
<dbReference type="AlphaFoldDB" id="A0A556MRC5"/>
<dbReference type="InterPro" id="IPR036196">
    <property type="entry name" value="Ptyr_pPase_sf"/>
</dbReference>
<evidence type="ECO:0000313" key="8">
    <source>
        <dbReference type="Proteomes" id="UP000316008"/>
    </source>
</evidence>
<evidence type="ECO:0000256" key="1">
    <source>
        <dbReference type="ARBA" id="ARBA00011063"/>
    </source>
</evidence>
<dbReference type="EC" id="3.1.3.48" evidence="2"/>
<dbReference type="EMBL" id="VLPL01000005">
    <property type="protein sequence ID" value="TSJ42481.1"/>
    <property type="molecule type" value="Genomic_DNA"/>
</dbReference>
<dbReference type="Proteomes" id="UP000316008">
    <property type="component" value="Unassembled WGS sequence"/>
</dbReference>
<evidence type="ECO:0000313" key="7">
    <source>
        <dbReference type="EMBL" id="TSJ42481.1"/>
    </source>
</evidence>
<comment type="caution">
    <text evidence="7">The sequence shown here is derived from an EMBL/GenBank/DDBJ whole genome shotgun (WGS) entry which is preliminary data.</text>
</comment>
<dbReference type="OrthoDB" id="9784339at2"/>
<sequence length="155" mass="17939">MRVLMVCLGNICRSPMADGWLRQKAKSLDLSIVVDSAGTANYHTGEKPDHRMRKLSLEYGVSIDELRARQFTIADFDNYDIIFAMDKSNAKNILHLARNDQDKQKVRLFLNELYPNQDLEVPDPYYGTEQNFKEVIELLERATDAFLKNNQLIEK</sequence>
<dbReference type="PANTHER" id="PTHR11717:SF7">
    <property type="entry name" value="LOW MOLECULAR WEIGHT PHOSPHOTYROSINE PROTEIN PHOSPHATASE"/>
    <property type="match status" value="1"/>
</dbReference>
<keyword evidence="3" id="KW-0378">Hydrolase</keyword>
<comment type="similarity">
    <text evidence="1">Belongs to the low molecular weight phosphotyrosine protein phosphatase family.</text>
</comment>
<dbReference type="SUPFAM" id="SSF52788">
    <property type="entry name" value="Phosphotyrosine protein phosphatases I"/>
    <property type="match status" value="1"/>
</dbReference>
<dbReference type="Gene3D" id="3.40.50.2300">
    <property type="match status" value="1"/>
</dbReference>
<accession>A0A556MRC5</accession>
<keyword evidence="4" id="KW-0904">Protein phosphatase</keyword>
<dbReference type="PANTHER" id="PTHR11717">
    <property type="entry name" value="LOW MOLECULAR WEIGHT PROTEIN TYROSINE PHOSPHATASE"/>
    <property type="match status" value="1"/>
</dbReference>
<evidence type="ECO:0000256" key="5">
    <source>
        <dbReference type="PIRSR" id="PIRSR617867-1"/>
    </source>
</evidence>
<name>A0A556MRC5_9FLAO</name>
<dbReference type="InterPro" id="IPR023485">
    <property type="entry name" value="Ptyr_pPase"/>
</dbReference>
<dbReference type="Pfam" id="PF01451">
    <property type="entry name" value="LMWPc"/>
    <property type="match status" value="1"/>
</dbReference>
<evidence type="ECO:0000256" key="3">
    <source>
        <dbReference type="ARBA" id="ARBA00022801"/>
    </source>
</evidence>
<dbReference type="SMART" id="SM00226">
    <property type="entry name" value="LMWPc"/>
    <property type="match status" value="1"/>
</dbReference>
<evidence type="ECO:0000259" key="6">
    <source>
        <dbReference type="SMART" id="SM00226"/>
    </source>
</evidence>
<proteinExistence type="inferred from homology"/>
<dbReference type="GO" id="GO:0004725">
    <property type="term" value="F:protein tyrosine phosphatase activity"/>
    <property type="evidence" value="ECO:0007669"/>
    <property type="project" value="UniProtKB-EC"/>
</dbReference>
<gene>
    <name evidence="7" type="ORF">FO442_11990</name>
</gene>
<organism evidence="7 8">
    <name type="scientific">Fluviicola chungangensis</name>
    <dbReference type="NCBI Taxonomy" id="2597671"/>
    <lineage>
        <taxon>Bacteria</taxon>
        <taxon>Pseudomonadati</taxon>
        <taxon>Bacteroidota</taxon>
        <taxon>Flavobacteriia</taxon>
        <taxon>Flavobacteriales</taxon>
        <taxon>Crocinitomicaceae</taxon>
        <taxon>Fluviicola</taxon>
    </lineage>
</organism>
<dbReference type="InterPro" id="IPR050438">
    <property type="entry name" value="LMW_PTPase"/>
</dbReference>
<keyword evidence="8" id="KW-1185">Reference proteome</keyword>
<dbReference type="CDD" id="cd16343">
    <property type="entry name" value="LMWPTP"/>
    <property type="match status" value="1"/>
</dbReference>
<dbReference type="InterPro" id="IPR017867">
    <property type="entry name" value="Tyr_phospatase_low_mol_wt"/>
</dbReference>
<evidence type="ECO:0000256" key="4">
    <source>
        <dbReference type="ARBA" id="ARBA00022912"/>
    </source>
</evidence>
<protein>
    <recommendedName>
        <fullName evidence="2">protein-tyrosine-phosphatase</fullName>
        <ecNumber evidence="2">3.1.3.48</ecNumber>
    </recommendedName>
</protein>